<evidence type="ECO:0000256" key="1">
    <source>
        <dbReference type="SAM" id="MobiDB-lite"/>
    </source>
</evidence>
<evidence type="ECO:0000313" key="2">
    <source>
        <dbReference type="EMBL" id="QXE24180.1"/>
    </source>
</evidence>
<evidence type="ECO:0000313" key="3">
    <source>
        <dbReference type="Proteomes" id="UP000683511"/>
    </source>
</evidence>
<protein>
    <submittedName>
        <fullName evidence="2">Uncharacterized protein</fullName>
    </submittedName>
</protein>
<accession>A0A975Y5F4</accession>
<reference evidence="2" key="1">
    <citation type="submission" date="2017-04" db="EMBL/GenBank/DDBJ databases">
        <title>Genome deletions in a multicellular cyanobacterial endosymbiont for morphological adaptation in marine diatoms.</title>
        <authorList>
            <person name="Wang Y."/>
            <person name="Gao H."/>
            <person name="Li R."/>
            <person name="Xu X."/>
        </authorList>
    </citation>
    <scope>NUCLEOTIDE SEQUENCE</scope>
    <source>
        <strain evidence="2">FACHB 800</strain>
    </source>
</reference>
<organism evidence="2 3">
    <name type="scientific">Richelia sinica FACHB-800</name>
    <dbReference type="NCBI Taxonomy" id="1357546"/>
    <lineage>
        <taxon>Bacteria</taxon>
        <taxon>Bacillati</taxon>
        <taxon>Cyanobacteriota</taxon>
        <taxon>Cyanophyceae</taxon>
        <taxon>Nostocales</taxon>
        <taxon>Nostocaceae</taxon>
        <taxon>Richelia</taxon>
    </lineage>
</organism>
<feature type="compositionally biased region" description="Gly residues" evidence="1">
    <location>
        <begin position="37"/>
        <end position="58"/>
    </location>
</feature>
<dbReference type="Proteomes" id="UP000683511">
    <property type="component" value="Chromosome"/>
</dbReference>
<sequence>MSFILGGTQMFNLDRISEYDLLSEISPEVAANINGGQSTGQPGGQGETAGGGSNGSTGQGKFNKEKYQQALGLAYLSPPAIGRVTDDEALLAQFVAWED</sequence>
<feature type="region of interest" description="Disordered" evidence="1">
    <location>
        <begin position="32"/>
        <end position="62"/>
    </location>
</feature>
<dbReference type="EMBL" id="CP021056">
    <property type="protein sequence ID" value="QXE24180.1"/>
    <property type="molecule type" value="Genomic_DNA"/>
</dbReference>
<dbReference type="AlphaFoldDB" id="A0A975Y5F4"/>
<name>A0A975Y5F4_9NOST</name>
<keyword evidence="3" id="KW-1185">Reference proteome</keyword>
<proteinExistence type="predicted"/>
<dbReference type="KEGG" id="rsin:B6N60_02884"/>
<gene>
    <name evidence="2" type="ORF">B6N60_02884</name>
</gene>